<dbReference type="PROSITE" id="PS50994">
    <property type="entry name" value="INTEGRASE"/>
    <property type="match status" value="1"/>
</dbReference>
<dbReference type="OrthoDB" id="1915846at2759"/>
<dbReference type="GO" id="GO:0003676">
    <property type="term" value="F:nucleic acid binding"/>
    <property type="evidence" value="ECO:0007669"/>
    <property type="project" value="InterPro"/>
</dbReference>
<sequence>SECFEKFLEYKAVVETQLGKSIKSLRSDRGGEYLSNEFRSYLTDNGITSQLTVPGTPQQNGVAERSLRTLMKMVREMMSYSSLPDSFWGYALETAVYILNRVPSKSVLSTPLELWSGHKPSLRHLKIWCSPAHVLRTDTDKLERRTEVGLFVGYPKETKCGLNYTRYQSNPGLEHWSEHILKYLRRTKEYMLIYQADELLPLGYTDSHFQADQDESKSTSGFVFTLGGGAIVWRSVKQKCVADSTMEAEYVAASEAAKEAVWLRNFLLDLYVVPSFPAAITVFCDNSGAVANSKEPQTHKASKHIERKYHLIREIVGRGELVVAKIQSEDNLVDPFTKSLPTKVFTRHVEGMG</sequence>
<evidence type="ECO:0000259" key="1">
    <source>
        <dbReference type="PROSITE" id="PS50994"/>
    </source>
</evidence>
<dbReference type="Proteomes" id="UP001153555">
    <property type="component" value="Unassembled WGS sequence"/>
</dbReference>
<dbReference type="AlphaFoldDB" id="A0A9N7NJA4"/>
<dbReference type="GO" id="GO:0016301">
    <property type="term" value="F:kinase activity"/>
    <property type="evidence" value="ECO:0007669"/>
    <property type="project" value="UniProtKB-KW"/>
</dbReference>
<reference evidence="2" key="1">
    <citation type="submission" date="2019-12" db="EMBL/GenBank/DDBJ databases">
        <authorList>
            <person name="Scholes J."/>
        </authorList>
    </citation>
    <scope>NUCLEOTIDE SEQUENCE</scope>
</reference>
<dbReference type="InterPro" id="IPR001584">
    <property type="entry name" value="Integrase_cat-core"/>
</dbReference>
<keyword evidence="3" id="KW-1185">Reference proteome</keyword>
<dbReference type="PANTHER" id="PTHR42648">
    <property type="entry name" value="TRANSPOSASE, PUTATIVE-RELATED"/>
    <property type="match status" value="1"/>
</dbReference>
<name>A0A9N7NJA4_STRHE</name>
<dbReference type="EMBL" id="CACSLK010027813">
    <property type="protein sequence ID" value="CAA0830105.1"/>
    <property type="molecule type" value="Genomic_DNA"/>
</dbReference>
<dbReference type="GO" id="GO:0015074">
    <property type="term" value="P:DNA integration"/>
    <property type="evidence" value="ECO:0007669"/>
    <property type="project" value="InterPro"/>
</dbReference>
<proteinExistence type="predicted"/>
<dbReference type="InterPro" id="IPR036397">
    <property type="entry name" value="RNaseH_sf"/>
</dbReference>
<evidence type="ECO:0000313" key="2">
    <source>
        <dbReference type="EMBL" id="CAA0830105.1"/>
    </source>
</evidence>
<dbReference type="InterPro" id="IPR012337">
    <property type="entry name" value="RNaseH-like_sf"/>
</dbReference>
<protein>
    <submittedName>
        <fullName evidence="2">Cysteine-rich RLK (RECEPTOR-like protein kinase) 8</fullName>
    </submittedName>
</protein>
<dbReference type="PANTHER" id="PTHR42648:SF27">
    <property type="entry name" value="RNA-DIRECTED DNA POLYMERASE"/>
    <property type="match status" value="1"/>
</dbReference>
<gene>
    <name evidence="2" type="ORF">SHERM_25570</name>
</gene>
<accession>A0A9N7NJA4</accession>
<evidence type="ECO:0000313" key="3">
    <source>
        <dbReference type="Proteomes" id="UP001153555"/>
    </source>
</evidence>
<organism evidence="2 3">
    <name type="scientific">Striga hermonthica</name>
    <name type="common">Purple witchweed</name>
    <name type="synonym">Buchnera hermonthica</name>
    <dbReference type="NCBI Taxonomy" id="68872"/>
    <lineage>
        <taxon>Eukaryota</taxon>
        <taxon>Viridiplantae</taxon>
        <taxon>Streptophyta</taxon>
        <taxon>Embryophyta</taxon>
        <taxon>Tracheophyta</taxon>
        <taxon>Spermatophyta</taxon>
        <taxon>Magnoliopsida</taxon>
        <taxon>eudicotyledons</taxon>
        <taxon>Gunneridae</taxon>
        <taxon>Pentapetalae</taxon>
        <taxon>asterids</taxon>
        <taxon>lamiids</taxon>
        <taxon>Lamiales</taxon>
        <taxon>Orobanchaceae</taxon>
        <taxon>Buchnereae</taxon>
        <taxon>Striga</taxon>
    </lineage>
</organism>
<dbReference type="SUPFAM" id="SSF53098">
    <property type="entry name" value="Ribonuclease H-like"/>
    <property type="match status" value="1"/>
</dbReference>
<dbReference type="Gene3D" id="3.30.420.10">
    <property type="entry name" value="Ribonuclease H-like superfamily/Ribonuclease H"/>
    <property type="match status" value="1"/>
</dbReference>
<comment type="caution">
    <text evidence="2">The sequence shown here is derived from an EMBL/GenBank/DDBJ whole genome shotgun (WGS) entry which is preliminary data.</text>
</comment>
<keyword evidence="2" id="KW-0808">Transferase</keyword>
<keyword evidence="2" id="KW-0418">Kinase</keyword>
<feature type="non-terminal residue" evidence="2">
    <location>
        <position position="353"/>
    </location>
</feature>
<dbReference type="InterPro" id="IPR039537">
    <property type="entry name" value="Retrotran_Ty1/copia-like"/>
</dbReference>
<dbReference type="CDD" id="cd09272">
    <property type="entry name" value="RNase_HI_RT_Ty1"/>
    <property type="match status" value="1"/>
</dbReference>
<feature type="domain" description="Integrase catalytic" evidence="1">
    <location>
        <begin position="1"/>
        <end position="119"/>
    </location>
</feature>
<feature type="non-terminal residue" evidence="2">
    <location>
        <position position="1"/>
    </location>
</feature>